<evidence type="ECO:0000313" key="4">
    <source>
        <dbReference type="Proteomes" id="UP001331761"/>
    </source>
</evidence>
<keyword evidence="1" id="KW-0732">Signal</keyword>
<accession>A0AAN8EVN2</accession>
<dbReference type="AlphaFoldDB" id="A0AAN8EVN2"/>
<dbReference type="EMBL" id="WIXE01022125">
    <property type="protein sequence ID" value="KAK5967770.1"/>
    <property type="molecule type" value="Genomic_DNA"/>
</dbReference>
<evidence type="ECO:0000313" key="2">
    <source>
        <dbReference type="EMBL" id="KAK5967770.1"/>
    </source>
</evidence>
<proteinExistence type="predicted"/>
<sequence length="152" mass="17615">MIVALLLCLLSELQAYERIQTKIDKNPVMEEWAISSDEVLDQLTRNMYGYNIKDFLKSKPNVLSEEKKEGRDMIAKLISTKGRLNEASNEVIISFIVFQDKGISSKALVKTRLTDIWRELTSEEQKQWKEKFPYAALIEKLNIMREGFEGPI</sequence>
<keyword evidence="4" id="KW-1185">Reference proteome</keyword>
<dbReference type="Proteomes" id="UP001331761">
    <property type="component" value="Unassembled WGS sequence"/>
</dbReference>
<comment type="caution">
    <text evidence="2">The sequence shown here is derived from an EMBL/GenBank/DDBJ whole genome shotgun (WGS) entry which is preliminary data.</text>
</comment>
<reference evidence="2 4" key="1">
    <citation type="submission" date="2019-10" db="EMBL/GenBank/DDBJ databases">
        <title>Assembly and Annotation for the nematode Trichostrongylus colubriformis.</title>
        <authorList>
            <person name="Martin J."/>
        </authorList>
    </citation>
    <scope>NUCLEOTIDE SEQUENCE [LARGE SCALE GENOMIC DNA]</scope>
    <source>
        <strain evidence="2">G859</strain>
        <tissue evidence="2">Whole worm</tissue>
    </source>
</reference>
<feature type="signal peptide" evidence="1">
    <location>
        <begin position="1"/>
        <end position="15"/>
    </location>
</feature>
<evidence type="ECO:0000313" key="3">
    <source>
        <dbReference type="EMBL" id="KAK5974266.1"/>
    </source>
</evidence>
<organism evidence="2 4">
    <name type="scientific">Trichostrongylus colubriformis</name>
    <name type="common">Black scour worm</name>
    <dbReference type="NCBI Taxonomy" id="6319"/>
    <lineage>
        <taxon>Eukaryota</taxon>
        <taxon>Metazoa</taxon>
        <taxon>Ecdysozoa</taxon>
        <taxon>Nematoda</taxon>
        <taxon>Chromadorea</taxon>
        <taxon>Rhabditida</taxon>
        <taxon>Rhabditina</taxon>
        <taxon>Rhabditomorpha</taxon>
        <taxon>Strongyloidea</taxon>
        <taxon>Trichostrongylidae</taxon>
        <taxon>Trichostrongylus</taxon>
    </lineage>
</organism>
<evidence type="ECO:0000256" key="1">
    <source>
        <dbReference type="SAM" id="SignalP"/>
    </source>
</evidence>
<feature type="chain" id="PRO_5044710832" evidence="1">
    <location>
        <begin position="16"/>
        <end position="152"/>
    </location>
</feature>
<dbReference type="EMBL" id="WIXE01014474">
    <property type="protein sequence ID" value="KAK5974266.1"/>
    <property type="molecule type" value="Genomic_DNA"/>
</dbReference>
<protein>
    <submittedName>
        <fullName evidence="2">Uncharacterized protein</fullName>
    </submittedName>
</protein>
<gene>
    <name evidence="3" type="ORF">GCK32_016895</name>
    <name evidence="2" type="ORF">GCK32_017553</name>
</gene>
<name>A0AAN8EVN2_TRICO</name>